<feature type="region of interest" description="Disordered" evidence="1">
    <location>
        <begin position="305"/>
        <end position="325"/>
    </location>
</feature>
<evidence type="ECO:0000256" key="1">
    <source>
        <dbReference type="SAM" id="MobiDB-lite"/>
    </source>
</evidence>
<sequence length="325" mass="36174">MNDVPAAGVMQTRPVIMPWTAPTTEGFLKKMTSRHVQTMRLMAVQMLVLRTAMEATELAAYGPPPLNPAHPIHSNPAPVSVNSMLFGGNLSLSFYETGGTDPVGGGEAGDAGGDVDDVAAAVVDDAPVEEEAAAPEGEGADGVGEGEPERDEDHPGEEAHAAEEGAGDEDEGDGGEHALEVHHRRHRVQRLHRRRLHAAVGAVVDRRRQRGAADEEALVQRRPRLPPDREELLPERHVVRPGDPADPHGGEGVERHERRVHRPLLLHHAAVQHHQARHALQPHHRRRHQLPRVVALVQPVRHRRRRVPLVRQRHHRRRRRHLRRR</sequence>
<dbReference type="Proteomes" id="UP000059680">
    <property type="component" value="Chromosome 3"/>
</dbReference>
<evidence type="ECO:0000313" key="3">
    <source>
        <dbReference type="Proteomes" id="UP000059680"/>
    </source>
</evidence>
<dbReference type="InParanoid" id="A0A0P0W577"/>
<feature type="compositionally biased region" description="Basic and acidic residues" evidence="1">
    <location>
        <begin position="151"/>
        <end position="163"/>
    </location>
</feature>
<dbReference type="AlphaFoldDB" id="A0A0P0W577"/>
<feature type="non-terminal residue" evidence="2">
    <location>
        <position position="1"/>
    </location>
</feature>
<feature type="region of interest" description="Disordered" evidence="1">
    <location>
        <begin position="129"/>
        <end position="176"/>
    </location>
</feature>
<protein>
    <submittedName>
        <fullName evidence="2">Os03g0838450 protein</fullName>
    </submittedName>
</protein>
<dbReference type="FunCoup" id="A0A0P0W577">
    <property type="interactions" value="2"/>
</dbReference>
<keyword evidence="3" id="KW-1185">Reference proteome</keyword>
<name>A0A0P0W577_ORYSJ</name>
<evidence type="ECO:0000313" key="2">
    <source>
        <dbReference type="EMBL" id="BAS87275.1"/>
    </source>
</evidence>
<reference evidence="2 3" key="2">
    <citation type="journal article" date="2013" name="Plant Cell Physiol.">
        <title>Rice Annotation Project Database (RAP-DB): an integrative and interactive database for rice genomics.</title>
        <authorList>
            <person name="Sakai H."/>
            <person name="Lee S.S."/>
            <person name="Tanaka T."/>
            <person name="Numa H."/>
            <person name="Kim J."/>
            <person name="Kawahara Y."/>
            <person name="Wakimoto H."/>
            <person name="Yang C.C."/>
            <person name="Iwamoto M."/>
            <person name="Abe T."/>
            <person name="Yamada Y."/>
            <person name="Muto A."/>
            <person name="Inokuchi H."/>
            <person name="Ikemura T."/>
            <person name="Matsumoto T."/>
            <person name="Sasaki T."/>
            <person name="Itoh T."/>
        </authorList>
    </citation>
    <scope>NUCLEOTIDE SEQUENCE [LARGE SCALE GENOMIC DNA]</scope>
    <source>
        <strain evidence="3">cv. Nipponbare</strain>
    </source>
</reference>
<gene>
    <name evidence="2" type="ordered locus">Os03g0838450</name>
    <name evidence="2" type="ORF">OSNPB_030838450</name>
</gene>
<reference evidence="3" key="1">
    <citation type="journal article" date="2005" name="Nature">
        <title>The map-based sequence of the rice genome.</title>
        <authorList>
            <consortium name="International rice genome sequencing project (IRGSP)"/>
            <person name="Matsumoto T."/>
            <person name="Wu J."/>
            <person name="Kanamori H."/>
            <person name="Katayose Y."/>
            <person name="Fujisawa M."/>
            <person name="Namiki N."/>
            <person name="Mizuno H."/>
            <person name="Yamamoto K."/>
            <person name="Antonio B.A."/>
            <person name="Baba T."/>
            <person name="Sakata K."/>
            <person name="Nagamura Y."/>
            <person name="Aoki H."/>
            <person name="Arikawa K."/>
            <person name="Arita K."/>
            <person name="Bito T."/>
            <person name="Chiden Y."/>
            <person name="Fujitsuka N."/>
            <person name="Fukunaka R."/>
            <person name="Hamada M."/>
            <person name="Harada C."/>
            <person name="Hayashi A."/>
            <person name="Hijishita S."/>
            <person name="Honda M."/>
            <person name="Hosokawa S."/>
            <person name="Ichikawa Y."/>
            <person name="Idonuma A."/>
            <person name="Iijima M."/>
            <person name="Ikeda M."/>
            <person name="Ikeno M."/>
            <person name="Ito K."/>
            <person name="Ito S."/>
            <person name="Ito T."/>
            <person name="Ito Y."/>
            <person name="Ito Y."/>
            <person name="Iwabuchi A."/>
            <person name="Kamiya K."/>
            <person name="Karasawa W."/>
            <person name="Kurita K."/>
            <person name="Katagiri S."/>
            <person name="Kikuta A."/>
            <person name="Kobayashi H."/>
            <person name="Kobayashi N."/>
            <person name="Machita K."/>
            <person name="Maehara T."/>
            <person name="Masukawa M."/>
            <person name="Mizubayashi T."/>
            <person name="Mukai Y."/>
            <person name="Nagasaki H."/>
            <person name="Nagata Y."/>
            <person name="Naito S."/>
            <person name="Nakashima M."/>
            <person name="Nakama Y."/>
            <person name="Nakamichi Y."/>
            <person name="Nakamura M."/>
            <person name="Meguro A."/>
            <person name="Negishi M."/>
            <person name="Ohta I."/>
            <person name="Ohta T."/>
            <person name="Okamoto M."/>
            <person name="Ono N."/>
            <person name="Saji S."/>
            <person name="Sakaguchi M."/>
            <person name="Sakai K."/>
            <person name="Shibata M."/>
            <person name="Shimokawa T."/>
            <person name="Song J."/>
            <person name="Takazaki Y."/>
            <person name="Terasawa K."/>
            <person name="Tsugane M."/>
            <person name="Tsuji K."/>
            <person name="Ueda S."/>
            <person name="Waki K."/>
            <person name="Yamagata H."/>
            <person name="Yamamoto M."/>
            <person name="Yamamoto S."/>
            <person name="Yamane H."/>
            <person name="Yoshiki S."/>
            <person name="Yoshihara R."/>
            <person name="Yukawa K."/>
            <person name="Zhong H."/>
            <person name="Yano M."/>
            <person name="Yuan Q."/>
            <person name="Ouyang S."/>
            <person name="Liu J."/>
            <person name="Jones K.M."/>
            <person name="Gansberger K."/>
            <person name="Moffat K."/>
            <person name="Hill J."/>
            <person name="Bera J."/>
            <person name="Fadrosh D."/>
            <person name="Jin S."/>
            <person name="Johri S."/>
            <person name="Kim M."/>
            <person name="Overton L."/>
            <person name="Reardon M."/>
            <person name="Tsitrin T."/>
            <person name="Vuong H."/>
            <person name="Weaver B."/>
            <person name="Ciecko A."/>
            <person name="Tallon L."/>
            <person name="Jackson J."/>
            <person name="Pai G."/>
            <person name="Aken S.V."/>
            <person name="Utterback T."/>
            <person name="Reidmuller S."/>
            <person name="Feldblyum T."/>
            <person name="Hsiao J."/>
            <person name="Zismann V."/>
            <person name="Iobst S."/>
            <person name="de Vazeille A.R."/>
            <person name="Buell C.R."/>
            <person name="Ying K."/>
            <person name="Li Y."/>
            <person name="Lu T."/>
            <person name="Huang Y."/>
            <person name="Zhao Q."/>
            <person name="Feng Q."/>
            <person name="Zhang L."/>
            <person name="Zhu J."/>
            <person name="Weng Q."/>
            <person name="Mu J."/>
            <person name="Lu Y."/>
            <person name="Fan D."/>
            <person name="Liu Y."/>
            <person name="Guan J."/>
            <person name="Zhang Y."/>
            <person name="Yu S."/>
            <person name="Liu X."/>
            <person name="Zhang Y."/>
            <person name="Hong G."/>
            <person name="Han B."/>
            <person name="Choisne N."/>
            <person name="Demange N."/>
            <person name="Orjeda G."/>
            <person name="Samain S."/>
            <person name="Cattolico L."/>
            <person name="Pelletier E."/>
            <person name="Couloux A."/>
            <person name="Segurens B."/>
            <person name="Wincker P."/>
            <person name="D'Hont A."/>
            <person name="Scarpelli C."/>
            <person name="Weissenbach J."/>
            <person name="Salanoubat M."/>
            <person name="Quetier F."/>
            <person name="Yu Y."/>
            <person name="Kim H.R."/>
            <person name="Rambo T."/>
            <person name="Currie J."/>
            <person name="Collura K."/>
            <person name="Luo M."/>
            <person name="Yang T."/>
            <person name="Ammiraju J.S.S."/>
            <person name="Engler F."/>
            <person name="Soderlund C."/>
            <person name="Wing R.A."/>
            <person name="Palmer L.E."/>
            <person name="de la Bastide M."/>
            <person name="Spiegel L."/>
            <person name="Nascimento L."/>
            <person name="Zutavern T."/>
            <person name="O'Shaughnessy A."/>
            <person name="Dike S."/>
            <person name="Dedhia N."/>
            <person name="Preston R."/>
            <person name="Balija V."/>
            <person name="McCombie W.R."/>
            <person name="Chow T."/>
            <person name="Chen H."/>
            <person name="Chung M."/>
            <person name="Chen C."/>
            <person name="Shaw J."/>
            <person name="Wu H."/>
            <person name="Hsiao K."/>
            <person name="Chao Y."/>
            <person name="Chu M."/>
            <person name="Cheng C."/>
            <person name="Hour A."/>
            <person name="Lee P."/>
            <person name="Lin S."/>
            <person name="Lin Y."/>
            <person name="Liou J."/>
            <person name="Liu S."/>
            <person name="Hsing Y."/>
            <person name="Raghuvanshi S."/>
            <person name="Mohanty A."/>
            <person name="Bharti A.K."/>
            <person name="Gaur A."/>
            <person name="Gupta V."/>
            <person name="Kumar D."/>
            <person name="Ravi V."/>
            <person name="Vij S."/>
            <person name="Kapur A."/>
            <person name="Khurana P."/>
            <person name="Khurana P."/>
            <person name="Khurana J.P."/>
            <person name="Tyagi A.K."/>
            <person name="Gaikwad K."/>
            <person name="Singh A."/>
            <person name="Dalal V."/>
            <person name="Srivastava S."/>
            <person name="Dixit A."/>
            <person name="Pal A.K."/>
            <person name="Ghazi I.A."/>
            <person name="Yadav M."/>
            <person name="Pandit A."/>
            <person name="Bhargava A."/>
            <person name="Sureshbabu K."/>
            <person name="Batra K."/>
            <person name="Sharma T.R."/>
            <person name="Mohapatra T."/>
            <person name="Singh N.K."/>
            <person name="Messing J."/>
            <person name="Nelson A.B."/>
            <person name="Fuks G."/>
            <person name="Kavchok S."/>
            <person name="Keizer G."/>
            <person name="Linton E."/>
            <person name="Llaca V."/>
            <person name="Song R."/>
            <person name="Tanyolac B."/>
            <person name="Young S."/>
            <person name="Ho-Il K."/>
            <person name="Hahn J.H."/>
            <person name="Sangsakoo G."/>
            <person name="Vanavichit A."/>
            <person name="de Mattos Luiz.A.T."/>
            <person name="Zimmer P.D."/>
            <person name="Malone G."/>
            <person name="Dellagostin O."/>
            <person name="de Oliveira A.C."/>
            <person name="Bevan M."/>
            <person name="Bancroft I."/>
            <person name="Minx P."/>
            <person name="Cordum H."/>
            <person name="Wilson R."/>
            <person name="Cheng Z."/>
            <person name="Jin W."/>
            <person name="Jiang J."/>
            <person name="Leong S.A."/>
            <person name="Iwama H."/>
            <person name="Gojobori T."/>
            <person name="Itoh T."/>
            <person name="Niimura Y."/>
            <person name="Fujii Y."/>
            <person name="Habara T."/>
            <person name="Sakai H."/>
            <person name="Sato Y."/>
            <person name="Wilson G."/>
            <person name="Kumar K."/>
            <person name="McCouch S."/>
            <person name="Juretic N."/>
            <person name="Hoen D."/>
            <person name="Wright S."/>
            <person name="Bruskiewich R."/>
            <person name="Bureau T."/>
            <person name="Miyao A."/>
            <person name="Hirochika H."/>
            <person name="Nishikawa T."/>
            <person name="Kadowaki K."/>
            <person name="Sugiura M."/>
            <person name="Burr B."/>
            <person name="Sasaki T."/>
        </authorList>
    </citation>
    <scope>NUCLEOTIDE SEQUENCE [LARGE SCALE GENOMIC DNA]</scope>
    <source>
        <strain evidence="3">cv. Nipponbare</strain>
    </source>
</reference>
<feature type="region of interest" description="Disordered" evidence="1">
    <location>
        <begin position="205"/>
        <end position="224"/>
    </location>
</feature>
<proteinExistence type="predicted"/>
<accession>A0A0P0W577</accession>
<organism evidence="2 3">
    <name type="scientific">Oryza sativa subsp. japonica</name>
    <name type="common">Rice</name>
    <dbReference type="NCBI Taxonomy" id="39947"/>
    <lineage>
        <taxon>Eukaryota</taxon>
        <taxon>Viridiplantae</taxon>
        <taxon>Streptophyta</taxon>
        <taxon>Embryophyta</taxon>
        <taxon>Tracheophyta</taxon>
        <taxon>Spermatophyta</taxon>
        <taxon>Magnoliopsida</taxon>
        <taxon>Liliopsida</taxon>
        <taxon>Poales</taxon>
        <taxon>Poaceae</taxon>
        <taxon>BOP clade</taxon>
        <taxon>Oryzoideae</taxon>
        <taxon>Oryzeae</taxon>
        <taxon>Oryzinae</taxon>
        <taxon>Oryza</taxon>
        <taxon>Oryza sativa</taxon>
    </lineage>
</organism>
<dbReference type="PaxDb" id="39947-A0A0P0W577"/>
<reference evidence="2 3" key="3">
    <citation type="journal article" date="2013" name="Rice">
        <title>Improvement of the Oryza sativa Nipponbare reference genome using next generation sequence and optical map data.</title>
        <authorList>
            <person name="Kawahara Y."/>
            <person name="de la Bastide M."/>
            <person name="Hamilton J.P."/>
            <person name="Kanamori H."/>
            <person name="McCombie W.R."/>
            <person name="Ouyang S."/>
            <person name="Schwartz D.C."/>
            <person name="Tanaka T."/>
            <person name="Wu J."/>
            <person name="Zhou S."/>
            <person name="Childs K.L."/>
            <person name="Davidson R.M."/>
            <person name="Lin H."/>
            <person name="Quesada-Ocampo L."/>
            <person name="Vaillancourt B."/>
            <person name="Sakai H."/>
            <person name="Lee S.S."/>
            <person name="Kim J."/>
            <person name="Numa H."/>
            <person name="Itoh T."/>
            <person name="Buell C.R."/>
            <person name="Matsumoto T."/>
        </authorList>
    </citation>
    <scope>NUCLEOTIDE SEQUENCE [LARGE SCALE GENOMIC DNA]</scope>
    <source>
        <strain evidence="3">cv. Nipponbare</strain>
    </source>
</reference>
<dbReference type="EMBL" id="AP014959">
    <property type="protein sequence ID" value="BAS87275.1"/>
    <property type="molecule type" value="Genomic_DNA"/>
</dbReference>
<dbReference type="eggNOG" id="ENOG502R5S5">
    <property type="taxonomic scope" value="Eukaryota"/>
</dbReference>